<accession>A0ABS4H487</accession>
<keyword evidence="2" id="KW-1185">Reference proteome</keyword>
<dbReference type="EMBL" id="JAGGKP010000005">
    <property type="protein sequence ID" value="MBP1937348.1"/>
    <property type="molecule type" value="Genomic_DNA"/>
</dbReference>
<reference evidence="1 2" key="1">
    <citation type="submission" date="2021-03" db="EMBL/GenBank/DDBJ databases">
        <title>Genomic Encyclopedia of Type Strains, Phase IV (KMG-IV): sequencing the most valuable type-strain genomes for metagenomic binning, comparative biology and taxonomic classification.</title>
        <authorList>
            <person name="Goeker M."/>
        </authorList>
    </citation>
    <scope>NUCLEOTIDE SEQUENCE [LARGE SCALE GENOMIC DNA]</scope>
    <source>
        <strain evidence="1 2">DSM 23491</strain>
    </source>
</reference>
<gene>
    <name evidence="1" type="ORF">J2Z20_002243</name>
</gene>
<proteinExistence type="predicted"/>
<dbReference type="RefSeq" id="WP_209849606.1">
    <property type="nucleotide sequence ID" value="NZ_CBCRVE010000005.1"/>
</dbReference>
<evidence type="ECO:0000313" key="2">
    <source>
        <dbReference type="Proteomes" id="UP001519273"/>
    </source>
</evidence>
<dbReference type="Proteomes" id="UP001519273">
    <property type="component" value="Unassembled WGS sequence"/>
</dbReference>
<name>A0ABS4H487_9BACL</name>
<protein>
    <submittedName>
        <fullName evidence="1">Uncharacterized protein</fullName>
    </submittedName>
</protein>
<dbReference type="InterPro" id="IPR008949">
    <property type="entry name" value="Isoprenoid_synthase_dom_sf"/>
</dbReference>
<comment type="caution">
    <text evidence="1">The sequence shown here is derived from an EMBL/GenBank/DDBJ whole genome shotgun (WGS) entry which is preliminary data.</text>
</comment>
<organism evidence="1 2">
    <name type="scientific">Paenibacillus sediminis</name>
    <dbReference type="NCBI Taxonomy" id="664909"/>
    <lineage>
        <taxon>Bacteria</taxon>
        <taxon>Bacillati</taxon>
        <taxon>Bacillota</taxon>
        <taxon>Bacilli</taxon>
        <taxon>Bacillales</taxon>
        <taxon>Paenibacillaceae</taxon>
        <taxon>Paenibacillus</taxon>
    </lineage>
</organism>
<dbReference type="SUPFAM" id="SSF48576">
    <property type="entry name" value="Terpenoid synthases"/>
    <property type="match status" value="1"/>
</dbReference>
<sequence length="311" mass="36212">MNWFKEFESELSVVFEECEAVISRFPAPLHERGLQYLQGFHPFRKDSAKNYICYLLPFWVKDLTHTSPELCRKLSLANVFVMLYFFVQDDLMDTAPEEWKEQLALANLFYVEFLEMYREHFPSDSPLWSYFRTYITEWTLTVVHENDADYFYHHAAMIAKKAGPLKLASTAALLLNGQAELISVVSSMVDRVLLTLQMMDDFVDWSEDLLQGSYNCLISLISSTYQIAPGQITEEVVNQALYLKGIMNPYAEMAAGNHKYIEKMQVNIPYLEAFHQLLCQQLQQEAERIDEERTQLLEGGLHYYLSKSNKI</sequence>
<evidence type="ECO:0000313" key="1">
    <source>
        <dbReference type="EMBL" id="MBP1937348.1"/>
    </source>
</evidence>